<evidence type="ECO:0000313" key="9">
    <source>
        <dbReference type="EMBL" id="KAF6320936.1"/>
    </source>
</evidence>
<feature type="compositionally biased region" description="Basic and acidic residues" evidence="7">
    <location>
        <begin position="1407"/>
        <end position="1416"/>
    </location>
</feature>
<dbReference type="GO" id="GO:0051959">
    <property type="term" value="F:dynein light intermediate chain binding"/>
    <property type="evidence" value="ECO:0007669"/>
    <property type="project" value="TreeGrafter"/>
</dbReference>
<dbReference type="EMBL" id="JACAGC010000014">
    <property type="protein sequence ID" value="KAF6320936.1"/>
    <property type="molecule type" value="Genomic_DNA"/>
</dbReference>
<comment type="subcellular location">
    <subcellularLocation>
        <location evidence="1">Cytoplasm</location>
    </subcellularLocation>
</comment>
<evidence type="ECO:0000256" key="1">
    <source>
        <dbReference type="ARBA" id="ARBA00004496"/>
    </source>
</evidence>
<evidence type="ECO:0000313" key="10">
    <source>
        <dbReference type="Proteomes" id="UP000585614"/>
    </source>
</evidence>
<organism evidence="9 10">
    <name type="scientific">Rhinolophus ferrumequinum</name>
    <name type="common">Greater horseshoe bat</name>
    <dbReference type="NCBI Taxonomy" id="59479"/>
    <lineage>
        <taxon>Eukaryota</taxon>
        <taxon>Metazoa</taxon>
        <taxon>Chordata</taxon>
        <taxon>Craniata</taxon>
        <taxon>Vertebrata</taxon>
        <taxon>Euteleostomi</taxon>
        <taxon>Mammalia</taxon>
        <taxon>Eutheria</taxon>
        <taxon>Laurasiatheria</taxon>
        <taxon>Chiroptera</taxon>
        <taxon>Yinpterochiroptera</taxon>
        <taxon>Rhinolophoidea</taxon>
        <taxon>Rhinolophidae</taxon>
        <taxon>Rhinolophinae</taxon>
        <taxon>Rhinolophus</taxon>
    </lineage>
</organism>
<dbReference type="GO" id="GO:0005737">
    <property type="term" value="C:cytoplasm"/>
    <property type="evidence" value="ECO:0007669"/>
    <property type="project" value="UniProtKB-SubCell"/>
</dbReference>
<dbReference type="InterPro" id="IPR043936">
    <property type="entry name" value="HOOK_N"/>
</dbReference>
<evidence type="ECO:0000256" key="2">
    <source>
        <dbReference type="ARBA" id="ARBA00022490"/>
    </source>
</evidence>
<dbReference type="Pfam" id="PF19047">
    <property type="entry name" value="HOOK_N"/>
    <property type="match status" value="1"/>
</dbReference>
<feature type="compositionally biased region" description="Polar residues" evidence="7">
    <location>
        <begin position="1445"/>
        <end position="1459"/>
    </location>
</feature>
<dbReference type="FunFam" id="1.10.418.10:FF:000035">
    <property type="entry name" value="girdin isoform X1"/>
    <property type="match status" value="1"/>
</dbReference>
<feature type="compositionally biased region" description="Basic and acidic residues" evidence="7">
    <location>
        <begin position="1025"/>
        <end position="1034"/>
    </location>
</feature>
<keyword evidence="4 6" id="KW-0175">Coiled coil</keyword>
<feature type="region of interest" description="Disordered" evidence="7">
    <location>
        <begin position="1010"/>
        <end position="1034"/>
    </location>
</feature>
<dbReference type="Gene3D" id="1.10.418.10">
    <property type="entry name" value="Calponin-like domain"/>
    <property type="match status" value="1"/>
</dbReference>
<evidence type="ECO:0000259" key="8">
    <source>
        <dbReference type="PROSITE" id="PS50021"/>
    </source>
</evidence>
<dbReference type="Proteomes" id="UP000585614">
    <property type="component" value="Unassembled WGS sequence"/>
</dbReference>
<feature type="region of interest" description="Disordered" evidence="7">
    <location>
        <begin position="816"/>
        <end position="842"/>
    </location>
</feature>
<dbReference type="GO" id="GO:0007165">
    <property type="term" value="P:signal transduction"/>
    <property type="evidence" value="ECO:0007669"/>
    <property type="project" value="UniProtKB-ARBA"/>
</dbReference>
<evidence type="ECO:0000256" key="3">
    <source>
        <dbReference type="ARBA" id="ARBA00022658"/>
    </source>
</evidence>
<evidence type="ECO:0000256" key="6">
    <source>
        <dbReference type="SAM" id="Coils"/>
    </source>
</evidence>
<dbReference type="GO" id="GO:0005085">
    <property type="term" value="F:guanyl-nucleotide exchange factor activity"/>
    <property type="evidence" value="ECO:0007669"/>
    <property type="project" value="UniProtKB-KW"/>
</dbReference>
<accession>A0A7J7V7I6</accession>
<feature type="compositionally biased region" description="Polar residues" evidence="7">
    <location>
        <begin position="1417"/>
        <end position="1430"/>
    </location>
</feature>
<evidence type="ECO:0000256" key="5">
    <source>
        <dbReference type="ARBA" id="ARBA00061299"/>
    </source>
</evidence>
<gene>
    <name evidence="9" type="ORF">mRhiFer1_002317</name>
</gene>
<name>A0A7J7V7I6_RHIFE</name>
<keyword evidence="2" id="KW-0963">Cytoplasm</keyword>
<dbReference type="SUPFAM" id="SSF116907">
    <property type="entry name" value="Hook domain"/>
    <property type="match status" value="1"/>
</dbReference>
<dbReference type="GO" id="GO:0008017">
    <property type="term" value="F:microtubule binding"/>
    <property type="evidence" value="ECO:0007669"/>
    <property type="project" value="TreeGrafter"/>
</dbReference>
<protein>
    <submittedName>
        <fullName evidence="9">Coiled-coil domain containing 88A</fullName>
    </submittedName>
</protein>
<dbReference type="GO" id="GO:0030705">
    <property type="term" value="P:cytoskeleton-dependent intracellular transport"/>
    <property type="evidence" value="ECO:0007669"/>
    <property type="project" value="InterPro"/>
</dbReference>
<feature type="domain" description="Calponin-homology (CH)" evidence="8">
    <location>
        <begin position="12"/>
        <end position="132"/>
    </location>
</feature>
<dbReference type="GO" id="GO:0005813">
    <property type="term" value="C:centrosome"/>
    <property type="evidence" value="ECO:0007669"/>
    <property type="project" value="TreeGrafter"/>
</dbReference>
<keyword evidence="3" id="KW-0344">Guanine-nucleotide releasing factor</keyword>
<dbReference type="GO" id="GO:0031122">
    <property type="term" value="P:cytoplasmic microtubule organization"/>
    <property type="evidence" value="ECO:0007669"/>
    <property type="project" value="TreeGrafter"/>
</dbReference>
<dbReference type="PANTHER" id="PTHR18947:SF30">
    <property type="entry name" value="GIRDIN"/>
    <property type="match status" value="1"/>
</dbReference>
<dbReference type="PANTHER" id="PTHR18947">
    <property type="entry name" value="HOOK PROTEINS"/>
    <property type="match status" value="1"/>
</dbReference>
<evidence type="ECO:0000256" key="7">
    <source>
        <dbReference type="SAM" id="MobiDB-lite"/>
    </source>
</evidence>
<dbReference type="CDD" id="cd22229">
    <property type="entry name" value="HkD_Girdin"/>
    <property type="match status" value="1"/>
</dbReference>
<feature type="region of interest" description="Disordered" evidence="7">
    <location>
        <begin position="1407"/>
        <end position="1459"/>
    </location>
</feature>
<dbReference type="InterPro" id="IPR001715">
    <property type="entry name" value="CH_dom"/>
</dbReference>
<dbReference type="PROSITE" id="PS50021">
    <property type="entry name" value="CH"/>
    <property type="match status" value="1"/>
</dbReference>
<dbReference type="InterPro" id="IPR036872">
    <property type="entry name" value="CH_dom_sf"/>
</dbReference>
<sequence>MENEIFTPLLEQFMTSPLVTWVKTFGPLAAGNGTNLDEYVALVDGVFLNQVMLQINPKSESQRVNKKVNNDASLRIHNLSILVRQIKFYYQETLQQLIMMSLPNVLIIGKNPFSEQGTEEVKKLLLLLLGCAVQCQKKEEFIERIQSLDFDTKAAVAAHIQEVTHNQENVFDLQWMEVTDMSQEEIEPLLKNMALHLKRLIDERDEHSETIIELSEERDGLHFLPHASSSAQSPCGSPGMKRTESRQHLSVELADAKAKIRRLRQELEEKTEQLLDCKQELEQMEIELKRLQQENMNLISDARSARMYRDELDALREKAIRVDKLESEVSRYKERLHDIEFYKARVEELKEDNQVLLETKTMLEDQLEGTRARSDKLHELEKENLQLKAKLHDMEMERDMDRKKIEELMEENMTLEMAQKQSMDESLHLGWELEQISRTSELSEAPQKSLGHEVNELTSSRLLKLEMENQSLTKTVEELRSTMDSAEGNTSKILKIEKENQRLSKKVEILENEIIQEKQSLQNCQNLSKDLMKEKAQLEKTIETLRENSERQVKILEQENEHLNQTVLSLRQRSQISAEARVKDIEKENKILHESIKETSSKLSKIEFEKRQIRKELEHYKEKGERAEELENELHHLEKENELLQKKITNLKITCEKIEALEQENSELERENRKLKKRLDSFKNLSFQLESLEKENSQLDEENLELRRNVESLKCASMKMAQLQLENKELESEKEQLKKGLELMKASFKKTERLEVSYQGLDTENQRLQKALENSNKKIQQLESELQDLEMENQTLQKNLEELKISSKRLEQLEKENKSLEQETSQLEKDKKQLEKENKRLRQQAEIKDTTLEENNVKIGNLEKENKTLFKEIGIYKESCIRLKELEKENKELVKRATIDVKTLVTLREDLVSEKLKTQQMNNDLEKLTHELEKIGLNKERLLHDEQSTDDSRYKLLESKLESTLKKSLEIKEEKIAALEARLEESTNYNQQLRQELKTVKKNYEALKQRQDEERMVQSSPLTSGEDKWERESQETTRELLKVKDRLIEVERNNATLQAEKQALKTQLKQLETQNNNLQAQILALQRQTVSLQEQNTTLQTQNAKLQVVENSTLNSQSTSLMNQNAQLLIQQSSLENENESVIKEREDLKSLYDSLIRDHEKLELLHERQASEYESLIAKHGTLKSAHKNLEVEHKDLEDRYNQLLKQKGQLEDLEKTLKVEQEKMLLENKNHETIAAEYKKLCGENDRLNHTYNQLLKETEVLQTDHKNLKSLLNNSKLEQTRLEAEFSKLKEQYQQLDITSTKLNNQCELLSQLKGNLEEENRHLLDQIQTLMLQNRTLLEQNMESKDLFHVEQRQYIDKLNELRRQKEKLEEKIMDQYKFYEPSPPRRRGNWITLKMRKLIKSKKDINRERQKSLTLTPTRSDSSEGFLQLPHQDSQDSSSVGSNSLEDGQTLGTKKSSMVALKRLPFLRNRPKDKDKMKACYRRSMCKTL</sequence>
<comment type="caution">
    <text evidence="9">The sequence shown here is derived from an EMBL/GenBank/DDBJ whole genome shotgun (WGS) entry which is preliminary data.</text>
</comment>
<comment type="similarity">
    <text evidence="5">Belongs to the CCDC88 family.</text>
</comment>
<evidence type="ECO:0000256" key="4">
    <source>
        <dbReference type="ARBA" id="ARBA00023054"/>
    </source>
</evidence>
<feature type="coiled-coil region" evidence="6">
    <location>
        <begin position="246"/>
        <end position="425"/>
    </location>
</feature>
<reference evidence="9 10" key="1">
    <citation type="journal article" date="2020" name="Nature">
        <title>Six reference-quality genomes reveal evolution of bat adaptations.</title>
        <authorList>
            <person name="Jebb D."/>
            <person name="Huang Z."/>
            <person name="Pippel M."/>
            <person name="Hughes G.M."/>
            <person name="Lavrichenko K."/>
            <person name="Devanna P."/>
            <person name="Winkler S."/>
            <person name="Jermiin L.S."/>
            <person name="Skirmuntt E.C."/>
            <person name="Katzourakis A."/>
            <person name="Burkitt-Gray L."/>
            <person name="Ray D.A."/>
            <person name="Sullivan K.A.M."/>
            <person name="Roscito J.G."/>
            <person name="Kirilenko B.M."/>
            <person name="Davalos L.M."/>
            <person name="Corthals A.P."/>
            <person name="Power M.L."/>
            <person name="Jones G."/>
            <person name="Ransome R.D."/>
            <person name="Dechmann D.K.N."/>
            <person name="Locatelli A.G."/>
            <person name="Puechmaille S.J."/>
            <person name="Fedrigo O."/>
            <person name="Jarvis E.D."/>
            <person name="Hiller M."/>
            <person name="Vernes S.C."/>
            <person name="Myers E.W."/>
            <person name="Teeling E.C."/>
        </authorList>
    </citation>
    <scope>NUCLEOTIDE SEQUENCE [LARGE SCALE GENOMIC DNA]</scope>
    <source>
        <strain evidence="9">MRhiFer1</strain>
        <tissue evidence="9">Lung</tissue>
    </source>
</reference>
<proteinExistence type="inferred from homology"/>